<dbReference type="PANTHER" id="PTHR21098">
    <property type="entry name" value="RIBOFLAVIN SYNTHASE ALPHA CHAIN"/>
    <property type="match status" value="1"/>
</dbReference>
<evidence type="ECO:0000256" key="3">
    <source>
        <dbReference type="SAM" id="MobiDB-lite"/>
    </source>
</evidence>
<dbReference type="GeneID" id="37021713"/>
<evidence type="ECO:0000259" key="4">
    <source>
        <dbReference type="PROSITE" id="PS51177"/>
    </source>
</evidence>
<keyword evidence="6" id="KW-1185">Reference proteome</keyword>
<dbReference type="EMBL" id="KZ819604">
    <property type="protein sequence ID" value="PWN33925.1"/>
    <property type="molecule type" value="Genomic_DNA"/>
</dbReference>
<proteinExistence type="predicted"/>
<dbReference type="GO" id="GO:0009231">
    <property type="term" value="P:riboflavin biosynthetic process"/>
    <property type="evidence" value="ECO:0007669"/>
    <property type="project" value="TreeGrafter"/>
</dbReference>
<protein>
    <submittedName>
        <fullName evidence="5">Lumazine-binding protein</fullName>
    </submittedName>
</protein>
<name>A0A316VEL8_9BASI</name>
<dbReference type="InterPro" id="IPR001783">
    <property type="entry name" value="Lumazine-bd"/>
</dbReference>
<feature type="compositionally biased region" description="Polar residues" evidence="3">
    <location>
        <begin position="258"/>
        <end position="269"/>
    </location>
</feature>
<dbReference type="Pfam" id="PF00677">
    <property type="entry name" value="Lum_binding"/>
    <property type="match status" value="2"/>
</dbReference>
<organism evidence="5 6">
    <name type="scientific">Meira miltonrushii</name>
    <dbReference type="NCBI Taxonomy" id="1280837"/>
    <lineage>
        <taxon>Eukaryota</taxon>
        <taxon>Fungi</taxon>
        <taxon>Dikarya</taxon>
        <taxon>Basidiomycota</taxon>
        <taxon>Ustilaginomycotina</taxon>
        <taxon>Exobasidiomycetes</taxon>
        <taxon>Exobasidiales</taxon>
        <taxon>Brachybasidiaceae</taxon>
        <taxon>Meira</taxon>
    </lineage>
</organism>
<dbReference type="STRING" id="1280837.A0A316VEL8"/>
<dbReference type="CDD" id="cd00402">
    <property type="entry name" value="Riboflavin_synthase_like"/>
    <property type="match status" value="1"/>
</dbReference>
<sequence>MFTGIVELLAPIIDIQPLDTTKSGGNGYSMTIGKTGSILHDCNIGDSIAVNGTCLTVTEFDANKDGGYFKIGIAPETLRRTNLGELKVGQGVNCERAMHAHTRFGGHFVQGHVDTTAVIRSVVPTGNALTITMRLTYAPDLLPLPSELAPFLIPKGYITLDGASLTLIDVSPPTGGRINANSAGETTEDAAGTTKQSETIEFSVMLIKHTQEVIGLSAKKPGEKVNVEMDMVGKYVHRAVLAGLSAEQPANPIDAAPKSSSSGSGQETLTALIERTVRKVLSEQK</sequence>
<dbReference type="InParanoid" id="A0A316VEL8"/>
<feature type="region of interest" description="Disordered" evidence="3">
    <location>
        <begin position="250"/>
        <end position="269"/>
    </location>
</feature>
<dbReference type="PANTHER" id="PTHR21098:SF0">
    <property type="entry name" value="RIBOFLAVIN SYNTHASE"/>
    <property type="match status" value="1"/>
</dbReference>
<feature type="repeat" description="Lumazine-binding" evidence="2">
    <location>
        <begin position="108"/>
        <end position="240"/>
    </location>
</feature>
<reference evidence="5 6" key="1">
    <citation type="journal article" date="2018" name="Mol. Biol. Evol.">
        <title>Broad Genomic Sampling Reveals a Smut Pathogenic Ancestry of the Fungal Clade Ustilaginomycotina.</title>
        <authorList>
            <person name="Kijpornyongpan T."/>
            <person name="Mondo S.J."/>
            <person name="Barry K."/>
            <person name="Sandor L."/>
            <person name="Lee J."/>
            <person name="Lipzen A."/>
            <person name="Pangilinan J."/>
            <person name="LaButti K."/>
            <person name="Hainaut M."/>
            <person name="Henrissat B."/>
            <person name="Grigoriev I.V."/>
            <person name="Spatafora J.W."/>
            <person name="Aime M.C."/>
        </authorList>
    </citation>
    <scope>NUCLEOTIDE SEQUENCE [LARGE SCALE GENOMIC DNA]</scope>
    <source>
        <strain evidence="5 6">MCA 3882</strain>
    </source>
</reference>
<gene>
    <name evidence="5" type="ORF">FA14DRAFT_165115</name>
</gene>
<dbReference type="FunCoup" id="A0A316VEL8">
    <property type="interactions" value="106"/>
</dbReference>
<dbReference type="PROSITE" id="PS51177">
    <property type="entry name" value="LUMAZINE_BIND"/>
    <property type="match status" value="2"/>
</dbReference>
<feature type="domain" description="Lumazine-binding" evidence="4">
    <location>
        <begin position="1"/>
        <end position="107"/>
    </location>
</feature>
<dbReference type="InterPro" id="IPR023366">
    <property type="entry name" value="ATP_synth_asu-like_sf"/>
</dbReference>
<evidence type="ECO:0000256" key="1">
    <source>
        <dbReference type="ARBA" id="ARBA00022737"/>
    </source>
</evidence>
<dbReference type="FunFam" id="2.40.30.20:FF:000006">
    <property type="entry name" value="Riboflavin synthase, alpha subunit"/>
    <property type="match status" value="1"/>
</dbReference>
<evidence type="ECO:0000313" key="6">
    <source>
        <dbReference type="Proteomes" id="UP000245771"/>
    </source>
</evidence>
<dbReference type="Proteomes" id="UP000245771">
    <property type="component" value="Unassembled WGS sequence"/>
</dbReference>
<accession>A0A316VEL8</accession>
<dbReference type="NCBIfam" id="TIGR00187">
    <property type="entry name" value="ribE"/>
    <property type="match status" value="1"/>
</dbReference>
<evidence type="ECO:0000313" key="5">
    <source>
        <dbReference type="EMBL" id="PWN33925.1"/>
    </source>
</evidence>
<dbReference type="OrthoDB" id="10258924at2759"/>
<dbReference type="RefSeq" id="XP_025354227.1">
    <property type="nucleotide sequence ID" value="XM_025499932.1"/>
</dbReference>
<dbReference type="Gene3D" id="2.40.30.20">
    <property type="match status" value="2"/>
</dbReference>
<feature type="repeat" description="Lumazine-binding" evidence="2">
    <location>
        <begin position="1"/>
        <end position="107"/>
    </location>
</feature>
<evidence type="ECO:0000256" key="2">
    <source>
        <dbReference type="PROSITE-ProRule" id="PRU00524"/>
    </source>
</evidence>
<keyword evidence="1" id="KW-0677">Repeat</keyword>
<dbReference type="AlphaFoldDB" id="A0A316VEL8"/>
<feature type="domain" description="Lumazine-binding" evidence="4">
    <location>
        <begin position="108"/>
        <end position="240"/>
    </location>
</feature>
<dbReference type="InterPro" id="IPR017938">
    <property type="entry name" value="Riboflavin_synthase-like_b-brl"/>
</dbReference>
<dbReference type="SUPFAM" id="SSF63380">
    <property type="entry name" value="Riboflavin synthase domain-like"/>
    <property type="match status" value="2"/>
</dbReference>
<dbReference type="NCBIfam" id="NF006767">
    <property type="entry name" value="PRK09289.1"/>
    <property type="match status" value="1"/>
</dbReference>
<dbReference type="InterPro" id="IPR026017">
    <property type="entry name" value="Lumazine-bd_dom"/>
</dbReference>
<dbReference type="GO" id="GO:0004746">
    <property type="term" value="F:riboflavin synthase activity"/>
    <property type="evidence" value="ECO:0007669"/>
    <property type="project" value="TreeGrafter"/>
</dbReference>